<dbReference type="PANTHER" id="PTHR35908:SF1">
    <property type="entry name" value="CONSERVED PROTEIN"/>
    <property type="match status" value="1"/>
</dbReference>
<dbReference type="GO" id="GO:0016829">
    <property type="term" value="F:lyase activity"/>
    <property type="evidence" value="ECO:0007669"/>
    <property type="project" value="UniProtKB-KW"/>
</dbReference>
<accession>A0A7W7H7B4</accession>
<dbReference type="SUPFAM" id="SSF54593">
    <property type="entry name" value="Glyoxalase/Bleomycin resistance protein/Dihydroxybiphenyl dioxygenase"/>
    <property type="match status" value="1"/>
</dbReference>
<dbReference type="Pfam" id="PF18029">
    <property type="entry name" value="Glyoxalase_6"/>
    <property type="match status" value="1"/>
</dbReference>
<dbReference type="GO" id="GO:0051213">
    <property type="term" value="F:dioxygenase activity"/>
    <property type="evidence" value="ECO:0007669"/>
    <property type="project" value="UniProtKB-KW"/>
</dbReference>
<feature type="domain" description="VOC" evidence="1">
    <location>
        <begin position="2"/>
        <end position="116"/>
    </location>
</feature>
<dbReference type="PROSITE" id="PS51819">
    <property type="entry name" value="VOC"/>
    <property type="match status" value="1"/>
</dbReference>
<evidence type="ECO:0000313" key="2">
    <source>
        <dbReference type="EMBL" id="MBB4745269.1"/>
    </source>
</evidence>
<dbReference type="EMBL" id="JACHNB010000001">
    <property type="protein sequence ID" value="MBB4745269.1"/>
    <property type="molecule type" value="Genomic_DNA"/>
</dbReference>
<keyword evidence="2" id="KW-0560">Oxidoreductase</keyword>
<dbReference type="Gene3D" id="3.10.180.10">
    <property type="entry name" value="2,3-Dihydroxybiphenyl 1,2-Dioxygenase, domain 1"/>
    <property type="match status" value="1"/>
</dbReference>
<dbReference type="AlphaFoldDB" id="A0A7W7H7B4"/>
<keyword evidence="2" id="KW-0456">Lyase</keyword>
<sequence>MKLVATTISSPDPRRLADFYARLLGLPITEQSEGWVELPGLSFHAEPDYAPPAWPARPGHPQMQMHLDIQVDDLPAAVTRAVELGATVAEFQPQDDVRVCLDPDGHPFCLYVETDG</sequence>
<proteinExistence type="predicted"/>
<comment type="caution">
    <text evidence="2">The sequence shown here is derived from an EMBL/GenBank/DDBJ whole genome shotgun (WGS) entry which is preliminary data.</text>
</comment>
<organism evidence="2 3">
    <name type="scientific">Actinoplanes octamycinicus</name>
    <dbReference type="NCBI Taxonomy" id="135948"/>
    <lineage>
        <taxon>Bacteria</taxon>
        <taxon>Bacillati</taxon>
        <taxon>Actinomycetota</taxon>
        <taxon>Actinomycetes</taxon>
        <taxon>Micromonosporales</taxon>
        <taxon>Micromonosporaceae</taxon>
        <taxon>Actinoplanes</taxon>
    </lineage>
</organism>
<gene>
    <name evidence="2" type="ORF">BJY16_008728</name>
</gene>
<protein>
    <submittedName>
        <fullName evidence="2">Catechol 2,3-dioxygenase-like lactoylglutathione lyase family enzyme</fullName>
    </submittedName>
</protein>
<dbReference type="PANTHER" id="PTHR35908">
    <property type="entry name" value="HYPOTHETICAL FUSION PROTEIN"/>
    <property type="match status" value="1"/>
</dbReference>
<dbReference type="InterPro" id="IPR029068">
    <property type="entry name" value="Glyas_Bleomycin-R_OHBP_Dase"/>
</dbReference>
<evidence type="ECO:0000259" key="1">
    <source>
        <dbReference type="PROSITE" id="PS51819"/>
    </source>
</evidence>
<reference evidence="2 3" key="1">
    <citation type="submission" date="2020-08" db="EMBL/GenBank/DDBJ databases">
        <title>Sequencing the genomes of 1000 actinobacteria strains.</title>
        <authorList>
            <person name="Klenk H.-P."/>
        </authorList>
    </citation>
    <scope>NUCLEOTIDE SEQUENCE [LARGE SCALE GENOMIC DNA]</scope>
    <source>
        <strain evidence="2 3">DSM 45809</strain>
    </source>
</reference>
<keyword evidence="3" id="KW-1185">Reference proteome</keyword>
<keyword evidence="2" id="KW-0223">Dioxygenase</keyword>
<dbReference type="Proteomes" id="UP000546162">
    <property type="component" value="Unassembled WGS sequence"/>
</dbReference>
<dbReference type="InterPro" id="IPR041581">
    <property type="entry name" value="Glyoxalase_6"/>
</dbReference>
<dbReference type="InterPro" id="IPR037523">
    <property type="entry name" value="VOC_core"/>
</dbReference>
<name>A0A7W7H7B4_9ACTN</name>
<dbReference type="RefSeq" id="WP_185045544.1">
    <property type="nucleotide sequence ID" value="NZ_BAABFG010000005.1"/>
</dbReference>
<evidence type="ECO:0000313" key="3">
    <source>
        <dbReference type="Proteomes" id="UP000546162"/>
    </source>
</evidence>